<protein>
    <recommendedName>
        <fullName evidence="3">DUF1877 domain-containing protein</fullName>
    </recommendedName>
</protein>
<comment type="caution">
    <text evidence="1">The sequence shown here is derived from an EMBL/GenBank/DDBJ whole genome shotgun (WGS) entry which is preliminary data.</text>
</comment>
<evidence type="ECO:0000313" key="2">
    <source>
        <dbReference type="Proteomes" id="UP001526201"/>
    </source>
</evidence>
<organism evidence="1 2">
    <name type="scientific">Mycolicibacterium komossense</name>
    <dbReference type="NCBI Taxonomy" id="1779"/>
    <lineage>
        <taxon>Bacteria</taxon>
        <taxon>Bacillati</taxon>
        <taxon>Actinomycetota</taxon>
        <taxon>Actinomycetes</taxon>
        <taxon>Mycobacteriales</taxon>
        <taxon>Mycobacteriaceae</taxon>
        <taxon>Mycolicibacterium</taxon>
    </lineage>
</organism>
<gene>
    <name evidence="1" type="ORF">H7J73_27845</name>
</gene>
<dbReference type="EMBL" id="JACKTY010000047">
    <property type="protein sequence ID" value="MCV7229826.1"/>
    <property type="molecule type" value="Genomic_DNA"/>
</dbReference>
<evidence type="ECO:0008006" key="3">
    <source>
        <dbReference type="Google" id="ProtNLM"/>
    </source>
</evidence>
<keyword evidence="2" id="KW-1185">Reference proteome</keyword>
<accession>A0ABT3CK62</accession>
<evidence type="ECO:0000313" key="1">
    <source>
        <dbReference type="EMBL" id="MCV7229826.1"/>
    </source>
</evidence>
<dbReference type="Proteomes" id="UP001526201">
    <property type="component" value="Unassembled WGS sequence"/>
</dbReference>
<proteinExistence type="predicted"/>
<sequence>MANADLDSQLERLDEFSLPLLPTTTRDVRTDPARTAQLFLSQLPSDFRCVAGPQVDLADVETQRHAPEWKAALERLDINNRSVAVLEVGHYLDVAHPDSDLETSLKPWRAAVDNSYEMEGFETNLGPVVGPLVHLALELGDAQERLPGWASDVGEDWCHYFLIAGARELRQANQQGARYIHAY</sequence>
<name>A0ABT3CK62_9MYCO</name>
<reference evidence="1 2" key="1">
    <citation type="journal article" date="2022" name="BMC Genomics">
        <title>Comparative genome analysis of mycobacteria focusing on tRNA and non-coding RNA.</title>
        <authorList>
            <person name="Behra P.R.K."/>
            <person name="Pettersson B.M.F."/>
            <person name="Ramesh M."/>
            <person name="Das S."/>
            <person name="Dasgupta S."/>
            <person name="Kirsebom L.A."/>
        </authorList>
    </citation>
    <scope>NUCLEOTIDE SEQUENCE [LARGE SCALE GENOMIC DNA]</scope>
    <source>
        <strain evidence="1 2">DSM 44078</strain>
    </source>
</reference>